<accession>A0ABS4E161</accession>
<dbReference type="NCBIfam" id="TIGR02424">
    <property type="entry name" value="TF_pcaQ"/>
    <property type="match status" value="1"/>
</dbReference>
<evidence type="ECO:0000256" key="3">
    <source>
        <dbReference type="ARBA" id="ARBA00023125"/>
    </source>
</evidence>
<keyword evidence="7" id="KW-1185">Reference proteome</keyword>
<evidence type="ECO:0000256" key="2">
    <source>
        <dbReference type="ARBA" id="ARBA00023015"/>
    </source>
</evidence>
<dbReference type="SUPFAM" id="SSF46785">
    <property type="entry name" value="Winged helix' DNA-binding domain"/>
    <property type="match status" value="1"/>
</dbReference>
<dbReference type="InterPro" id="IPR036390">
    <property type="entry name" value="WH_DNA-bd_sf"/>
</dbReference>
<dbReference type="InterPro" id="IPR036388">
    <property type="entry name" value="WH-like_DNA-bd_sf"/>
</dbReference>
<evidence type="ECO:0000259" key="5">
    <source>
        <dbReference type="PROSITE" id="PS50931"/>
    </source>
</evidence>
<reference evidence="6 7" key="1">
    <citation type="submission" date="2021-03" db="EMBL/GenBank/DDBJ databases">
        <title>Genomic Encyclopedia of Type Strains, Phase IV (KMG-IV): sequencing the most valuable type-strain genomes for metagenomic binning, comparative biology and taxonomic classification.</title>
        <authorList>
            <person name="Goeker M."/>
        </authorList>
    </citation>
    <scope>NUCLEOTIDE SEQUENCE [LARGE SCALE GENOMIC DNA]</scope>
    <source>
        <strain evidence="6 7">DSM 21600</strain>
    </source>
</reference>
<keyword evidence="4" id="KW-0804">Transcription</keyword>
<sequence length="307" mass="33567">MDSRIKFRHLQTLLEVARHSSIGKAADALSVTQPAVSRTLRELEDMLGVPLVEKEGRGIRISHFGEVFLRHAGESVAAVQRGIDEVAQVQMSEGPPVRIGALPTSSTTFLPDAIASFLARRTGSQVTIVSGENRTLLEQLRVGDLDLVVGRLAAPERMTGLFFEPLYSEEVTIVTRSGHPLAAKRHFALQALANYTVLMPTRESVIRPFVERILLTNGIPELPDTIETVSDSFGRAFTANHDAAWIISRGVVIDDIRAGRFVELPVDMKETRGAVGLTTQAQAEPSAALVLVKQVIREHVRARLGPF</sequence>
<dbReference type="EMBL" id="JAGGJU010000008">
    <property type="protein sequence ID" value="MBP1851680.1"/>
    <property type="molecule type" value="Genomic_DNA"/>
</dbReference>
<dbReference type="Pfam" id="PF03466">
    <property type="entry name" value="LysR_substrate"/>
    <property type="match status" value="1"/>
</dbReference>
<protein>
    <submittedName>
        <fullName evidence="6">LysR family pca operon transcriptional activator</fullName>
    </submittedName>
</protein>
<dbReference type="PANTHER" id="PTHR30419">
    <property type="entry name" value="HTH-TYPE TRANSCRIPTIONAL REGULATOR YBHD"/>
    <property type="match status" value="1"/>
</dbReference>
<dbReference type="InterPro" id="IPR012787">
    <property type="entry name" value="TF_PcaQ"/>
</dbReference>
<dbReference type="Pfam" id="PF00126">
    <property type="entry name" value="HTH_1"/>
    <property type="match status" value="1"/>
</dbReference>
<dbReference type="Proteomes" id="UP000759443">
    <property type="component" value="Unassembled WGS sequence"/>
</dbReference>
<feature type="domain" description="HTH lysR-type" evidence="5">
    <location>
        <begin position="5"/>
        <end position="62"/>
    </location>
</feature>
<name>A0ABS4E161_9HYPH</name>
<dbReference type="InterPro" id="IPR005119">
    <property type="entry name" value="LysR_subst-bd"/>
</dbReference>
<dbReference type="PRINTS" id="PR00039">
    <property type="entry name" value="HTHLYSR"/>
</dbReference>
<dbReference type="Gene3D" id="1.10.10.10">
    <property type="entry name" value="Winged helix-like DNA-binding domain superfamily/Winged helix DNA-binding domain"/>
    <property type="match status" value="1"/>
</dbReference>
<evidence type="ECO:0000313" key="7">
    <source>
        <dbReference type="Proteomes" id="UP000759443"/>
    </source>
</evidence>
<keyword evidence="3" id="KW-0238">DNA-binding</keyword>
<organism evidence="6 7">
    <name type="scientific">Rhizobium halophytocola</name>
    <dbReference type="NCBI Taxonomy" id="735519"/>
    <lineage>
        <taxon>Bacteria</taxon>
        <taxon>Pseudomonadati</taxon>
        <taxon>Pseudomonadota</taxon>
        <taxon>Alphaproteobacteria</taxon>
        <taxon>Hyphomicrobiales</taxon>
        <taxon>Rhizobiaceae</taxon>
        <taxon>Rhizobium/Agrobacterium group</taxon>
        <taxon>Rhizobium</taxon>
    </lineage>
</organism>
<dbReference type="InterPro" id="IPR000847">
    <property type="entry name" value="LysR_HTH_N"/>
</dbReference>
<gene>
    <name evidence="6" type="ORF">J2Z17_003128</name>
</gene>
<dbReference type="PROSITE" id="PS50931">
    <property type="entry name" value="HTH_LYSR"/>
    <property type="match status" value="1"/>
</dbReference>
<dbReference type="PANTHER" id="PTHR30419:SF8">
    <property type="entry name" value="NITROGEN ASSIMILATION TRANSCRIPTIONAL ACTIVATOR-RELATED"/>
    <property type="match status" value="1"/>
</dbReference>
<proteinExistence type="inferred from homology"/>
<evidence type="ECO:0000256" key="4">
    <source>
        <dbReference type="ARBA" id="ARBA00023163"/>
    </source>
</evidence>
<dbReference type="SUPFAM" id="SSF53850">
    <property type="entry name" value="Periplasmic binding protein-like II"/>
    <property type="match status" value="1"/>
</dbReference>
<dbReference type="InterPro" id="IPR050950">
    <property type="entry name" value="HTH-type_LysR_regulators"/>
</dbReference>
<keyword evidence="2" id="KW-0805">Transcription regulation</keyword>
<evidence type="ECO:0000313" key="6">
    <source>
        <dbReference type="EMBL" id="MBP1851680.1"/>
    </source>
</evidence>
<comment type="similarity">
    <text evidence="1">Belongs to the LysR transcriptional regulatory family.</text>
</comment>
<evidence type="ECO:0000256" key="1">
    <source>
        <dbReference type="ARBA" id="ARBA00009437"/>
    </source>
</evidence>
<comment type="caution">
    <text evidence="6">The sequence shown here is derived from an EMBL/GenBank/DDBJ whole genome shotgun (WGS) entry which is preliminary data.</text>
</comment>
<dbReference type="Gene3D" id="3.40.190.10">
    <property type="entry name" value="Periplasmic binding protein-like II"/>
    <property type="match status" value="2"/>
</dbReference>